<dbReference type="PANTHER" id="PTHR30075:SF2">
    <property type="entry name" value="GLYCINE--TRNA LIGASE, CHLOROPLASTIC_MITOCHONDRIAL 2"/>
    <property type="match status" value="1"/>
</dbReference>
<evidence type="ECO:0000256" key="6">
    <source>
        <dbReference type="ARBA" id="ARBA00022741"/>
    </source>
</evidence>
<organism evidence="13 14">
    <name type="scientific">Snodgrassella communis</name>
    <dbReference type="NCBI Taxonomy" id="2946699"/>
    <lineage>
        <taxon>Bacteria</taxon>
        <taxon>Pseudomonadati</taxon>
        <taxon>Pseudomonadota</taxon>
        <taxon>Betaproteobacteria</taxon>
        <taxon>Neisseriales</taxon>
        <taxon>Neisseriaceae</taxon>
        <taxon>Snodgrassella</taxon>
    </lineage>
</organism>
<dbReference type="GO" id="GO:0005524">
    <property type="term" value="F:ATP binding"/>
    <property type="evidence" value="ECO:0007669"/>
    <property type="project" value="UniProtKB-UniRule"/>
</dbReference>
<dbReference type="GO" id="GO:0004820">
    <property type="term" value="F:glycine-tRNA ligase activity"/>
    <property type="evidence" value="ECO:0007669"/>
    <property type="project" value="UniProtKB-UniRule"/>
</dbReference>
<comment type="subunit">
    <text evidence="3 11">Tetramer of two alpha and two beta subunits.</text>
</comment>
<evidence type="ECO:0000256" key="8">
    <source>
        <dbReference type="ARBA" id="ARBA00022917"/>
    </source>
</evidence>
<dbReference type="InterPro" id="IPR006194">
    <property type="entry name" value="Gly-tRNA-synth_heterodimer"/>
</dbReference>
<dbReference type="GO" id="GO:0006426">
    <property type="term" value="P:glycyl-tRNA aminoacylation"/>
    <property type="evidence" value="ECO:0007669"/>
    <property type="project" value="UniProtKB-UniRule"/>
</dbReference>
<reference evidence="13 14" key="1">
    <citation type="submission" date="2014-03" db="EMBL/GenBank/DDBJ databases">
        <title>The genomes of two eusocial bee gut symbionts.</title>
        <authorList>
            <person name="Kwong W.K."/>
            <person name="Engel P."/>
            <person name="Koch H."/>
            <person name="Moran N.A."/>
        </authorList>
    </citation>
    <scope>NUCLEOTIDE SEQUENCE [LARGE SCALE GENOMIC DNA]</scope>
    <source>
        <strain evidence="14">wkB29</strain>
    </source>
</reference>
<keyword evidence="7 11" id="KW-0067">ATP-binding</keyword>
<dbReference type="InterPro" id="IPR008909">
    <property type="entry name" value="DALR_anticod-bd"/>
</dbReference>
<comment type="similarity">
    <text evidence="2 11">Belongs to the class-II aminoacyl-tRNA synthetase family.</text>
</comment>
<dbReference type="RefSeq" id="WP_037407598.1">
    <property type="nucleotide sequence ID" value="NZ_JFZV01000005.1"/>
</dbReference>
<evidence type="ECO:0000256" key="11">
    <source>
        <dbReference type="HAMAP-Rule" id="MF_00255"/>
    </source>
</evidence>
<accession>A0A066TIQ0</accession>
<dbReference type="EMBL" id="JFZV01000005">
    <property type="protein sequence ID" value="KDN14700.1"/>
    <property type="molecule type" value="Genomic_DNA"/>
</dbReference>
<dbReference type="AlphaFoldDB" id="A0A066TIQ0"/>
<dbReference type="eggNOG" id="COG0751">
    <property type="taxonomic scope" value="Bacteria"/>
</dbReference>
<dbReference type="EC" id="6.1.1.14" evidence="11"/>
<feature type="domain" description="DALR anticodon binding" evidence="12">
    <location>
        <begin position="578"/>
        <end position="677"/>
    </location>
</feature>
<dbReference type="PRINTS" id="PR01045">
    <property type="entry name" value="TRNASYNTHGB"/>
</dbReference>
<evidence type="ECO:0000313" key="13">
    <source>
        <dbReference type="EMBL" id="KDN14700.1"/>
    </source>
</evidence>
<dbReference type="Pfam" id="PF02092">
    <property type="entry name" value="tRNA_synt_2f"/>
    <property type="match status" value="1"/>
</dbReference>
<dbReference type="Proteomes" id="UP000027170">
    <property type="component" value="Unassembled WGS sequence"/>
</dbReference>
<dbReference type="NCBIfam" id="TIGR00211">
    <property type="entry name" value="glyS"/>
    <property type="match status" value="1"/>
</dbReference>
<dbReference type="GO" id="GO:0004814">
    <property type="term" value="F:arginine-tRNA ligase activity"/>
    <property type="evidence" value="ECO:0007669"/>
    <property type="project" value="InterPro"/>
</dbReference>
<evidence type="ECO:0000256" key="3">
    <source>
        <dbReference type="ARBA" id="ARBA00011209"/>
    </source>
</evidence>
<evidence type="ECO:0000256" key="5">
    <source>
        <dbReference type="ARBA" id="ARBA00022598"/>
    </source>
</evidence>
<evidence type="ECO:0000256" key="10">
    <source>
        <dbReference type="ARBA" id="ARBA00047937"/>
    </source>
</evidence>
<evidence type="ECO:0000259" key="12">
    <source>
        <dbReference type="Pfam" id="PF05746"/>
    </source>
</evidence>
<name>A0A066TIQ0_9NEIS</name>
<dbReference type="PROSITE" id="PS50861">
    <property type="entry name" value="AA_TRNA_LIGASE_II_GLYAB"/>
    <property type="match status" value="1"/>
</dbReference>
<keyword evidence="5 11" id="KW-0436">Ligase</keyword>
<dbReference type="GO" id="GO:0006420">
    <property type="term" value="P:arginyl-tRNA aminoacylation"/>
    <property type="evidence" value="ECO:0007669"/>
    <property type="project" value="InterPro"/>
</dbReference>
<dbReference type="PANTHER" id="PTHR30075">
    <property type="entry name" value="GLYCYL-TRNA SYNTHETASE"/>
    <property type="match status" value="1"/>
</dbReference>
<evidence type="ECO:0000256" key="4">
    <source>
        <dbReference type="ARBA" id="ARBA00022490"/>
    </source>
</evidence>
<keyword evidence="9 11" id="KW-0030">Aminoacyl-tRNA synthetase</keyword>
<evidence type="ECO:0000256" key="1">
    <source>
        <dbReference type="ARBA" id="ARBA00004496"/>
    </source>
</evidence>
<evidence type="ECO:0000256" key="7">
    <source>
        <dbReference type="ARBA" id="ARBA00022840"/>
    </source>
</evidence>
<proteinExistence type="inferred from homology"/>
<protein>
    <recommendedName>
        <fullName evidence="11">Glycine--tRNA ligase beta subunit</fullName>
        <ecNumber evidence="11">6.1.1.14</ecNumber>
    </recommendedName>
    <alternativeName>
        <fullName evidence="11">Glycyl-tRNA synthetase beta subunit</fullName>
        <shortName evidence="11">GlyRS</shortName>
    </alternativeName>
</protein>
<dbReference type="Pfam" id="PF05746">
    <property type="entry name" value="DALR_1"/>
    <property type="match status" value="1"/>
</dbReference>
<dbReference type="SUPFAM" id="SSF109604">
    <property type="entry name" value="HD-domain/PDEase-like"/>
    <property type="match status" value="1"/>
</dbReference>
<evidence type="ECO:0000256" key="2">
    <source>
        <dbReference type="ARBA" id="ARBA00008226"/>
    </source>
</evidence>
<keyword evidence="6 11" id="KW-0547">Nucleotide-binding</keyword>
<evidence type="ECO:0000313" key="14">
    <source>
        <dbReference type="Proteomes" id="UP000027170"/>
    </source>
</evidence>
<dbReference type="GO" id="GO:0005829">
    <property type="term" value="C:cytosol"/>
    <property type="evidence" value="ECO:0007669"/>
    <property type="project" value="TreeGrafter"/>
</dbReference>
<evidence type="ECO:0000256" key="9">
    <source>
        <dbReference type="ARBA" id="ARBA00023146"/>
    </source>
</evidence>
<sequence>MNAPLLIELRTEELPPKALNNLGESLAAGIVEGLEKAQLISDVADYEVFASPRRLGVLIQNVKPVQADQHIVKKGPSVAAGMKDGEPTKALQGFARSNQIEISQLSQIDDGKQMVFAYEYTQTGQPLSALLSDILNLAIKKLPIPKVMHWGSSTDTFVRPVHGLVMLHGAETVAGSVLGLSSQNWTLGHRFLSEGRIVFSHAADYAQQLMEQGKVIASFAERRARIKQGLNEAEEELHAQVAYAEGLLDEVTALVEWPVVLQAGFAERFLQVPQECLILTMQQNQKYFPLLNSEGKLINRFLLVSNLQTENPVHIIQGNERVLRARLADAEFFYRQDQKTSLASRLPRLQDVVYHNKLGSQAERVQRIIQLAKVIAPLLGADVDKAARTAELAKADLLTDMVGEFPELQGTMGKYYALHDGEDADVAVAIEQHYWPRFANDALPDNLVGTVVALADKLETLVGIWGIGLIPTGDKDPYALRRSALGILRMLMQHNLSLAPLLRAAFDTFPVGKLAANTIGEVAGFMQARLAILLQNSYAQDVVTAVLAGKIDNLGEVEARLAAVTQFKQLAEATALIAANKRVHNLLKKVDFSALPAIEIALLQQQDEQNLYQATEQVAVKIQAAMKQQNFVQALAELTGIKEKVDTFFTNVMVMDENEVIKNNRLALLVFLSQQMNAVADIALLNE</sequence>
<comment type="subcellular location">
    <subcellularLocation>
        <location evidence="1 11">Cytoplasm</location>
    </subcellularLocation>
</comment>
<keyword evidence="8 11" id="KW-0648">Protein biosynthesis</keyword>
<dbReference type="OrthoDB" id="9775440at2"/>
<dbReference type="InterPro" id="IPR015944">
    <property type="entry name" value="Gly-tRNA-synth_bsu"/>
</dbReference>
<comment type="caution">
    <text evidence="13">The sequence shown here is derived from an EMBL/GenBank/DDBJ whole genome shotgun (WGS) entry which is preliminary data.</text>
</comment>
<dbReference type="HAMAP" id="MF_00255">
    <property type="entry name" value="Gly_tRNA_synth_beta"/>
    <property type="match status" value="1"/>
</dbReference>
<keyword evidence="14" id="KW-1185">Reference proteome</keyword>
<gene>
    <name evidence="11" type="primary">glyS</name>
    <name evidence="13" type="ORF">SALWKB29_1159</name>
</gene>
<comment type="catalytic activity">
    <reaction evidence="10 11">
        <text>tRNA(Gly) + glycine + ATP = glycyl-tRNA(Gly) + AMP + diphosphate</text>
        <dbReference type="Rhea" id="RHEA:16013"/>
        <dbReference type="Rhea" id="RHEA-COMP:9664"/>
        <dbReference type="Rhea" id="RHEA-COMP:9683"/>
        <dbReference type="ChEBI" id="CHEBI:30616"/>
        <dbReference type="ChEBI" id="CHEBI:33019"/>
        <dbReference type="ChEBI" id="CHEBI:57305"/>
        <dbReference type="ChEBI" id="CHEBI:78442"/>
        <dbReference type="ChEBI" id="CHEBI:78522"/>
        <dbReference type="ChEBI" id="CHEBI:456215"/>
        <dbReference type="EC" id="6.1.1.14"/>
    </reaction>
</comment>
<keyword evidence="4 11" id="KW-0963">Cytoplasm</keyword>